<keyword evidence="1" id="KW-0175">Coiled coil</keyword>
<feature type="transmembrane region" description="Helical" evidence="2">
    <location>
        <begin position="7"/>
        <end position="27"/>
    </location>
</feature>
<accession>A0ABP3JIN2</accession>
<evidence type="ECO:0000256" key="1">
    <source>
        <dbReference type="SAM" id="Coils"/>
    </source>
</evidence>
<dbReference type="Proteomes" id="UP001500740">
    <property type="component" value="Unassembled WGS sequence"/>
</dbReference>
<evidence type="ECO:0000256" key="2">
    <source>
        <dbReference type="SAM" id="Phobius"/>
    </source>
</evidence>
<sequence length="162" mass="18667">MLTKKTVIVGLVGSFVVVNLVVMVWLYSNFNEGVSKSDQTTHDKLRQYINSFEELESSYNIDFDSSTNRAVDHVSVQIQYVIGLVEQEIINKELENVKVENIDNILFEIRDSSDSIKGLVSSEGFFSKERQYLESSLDTLQLLEDLIDRFKQETTNYTQKDH</sequence>
<keyword evidence="2" id="KW-0472">Membrane</keyword>
<organism evidence="3 4">
    <name type="scientific">Alkalibacillus silvisoli</name>
    <dbReference type="NCBI Taxonomy" id="392823"/>
    <lineage>
        <taxon>Bacteria</taxon>
        <taxon>Bacillati</taxon>
        <taxon>Bacillota</taxon>
        <taxon>Bacilli</taxon>
        <taxon>Bacillales</taxon>
        <taxon>Bacillaceae</taxon>
        <taxon>Alkalibacillus</taxon>
    </lineage>
</organism>
<gene>
    <name evidence="3" type="ORF">GCM10008935_07280</name>
</gene>
<evidence type="ECO:0000313" key="3">
    <source>
        <dbReference type="EMBL" id="GAA0454971.1"/>
    </source>
</evidence>
<reference evidence="4" key="1">
    <citation type="journal article" date="2019" name="Int. J. Syst. Evol. Microbiol.">
        <title>The Global Catalogue of Microorganisms (GCM) 10K type strain sequencing project: providing services to taxonomists for standard genome sequencing and annotation.</title>
        <authorList>
            <consortium name="The Broad Institute Genomics Platform"/>
            <consortium name="The Broad Institute Genome Sequencing Center for Infectious Disease"/>
            <person name="Wu L."/>
            <person name="Ma J."/>
        </authorList>
    </citation>
    <scope>NUCLEOTIDE SEQUENCE [LARGE SCALE GENOMIC DNA]</scope>
    <source>
        <strain evidence="4">JCM 14193</strain>
    </source>
</reference>
<dbReference type="EMBL" id="BAAACZ010000007">
    <property type="protein sequence ID" value="GAA0454971.1"/>
    <property type="molecule type" value="Genomic_DNA"/>
</dbReference>
<keyword evidence="2" id="KW-0812">Transmembrane</keyword>
<comment type="caution">
    <text evidence="3">The sequence shown here is derived from an EMBL/GenBank/DDBJ whole genome shotgun (WGS) entry which is preliminary data.</text>
</comment>
<proteinExistence type="predicted"/>
<keyword evidence="4" id="KW-1185">Reference proteome</keyword>
<feature type="coiled-coil region" evidence="1">
    <location>
        <begin position="133"/>
        <end position="160"/>
    </location>
</feature>
<evidence type="ECO:0000313" key="4">
    <source>
        <dbReference type="Proteomes" id="UP001500740"/>
    </source>
</evidence>
<name>A0ABP3JIN2_9BACI</name>
<keyword evidence="2" id="KW-1133">Transmembrane helix</keyword>
<protein>
    <submittedName>
        <fullName evidence="3">Uncharacterized protein</fullName>
    </submittedName>
</protein>